<proteinExistence type="predicted"/>
<evidence type="ECO:0008006" key="4">
    <source>
        <dbReference type="Google" id="ProtNLM"/>
    </source>
</evidence>
<reference evidence="3" key="1">
    <citation type="journal article" date="2019" name="Int. J. Syst. Evol. Microbiol.">
        <title>The Global Catalogue of Microorganisms (GCM) 10K type strain sequencing project: providing services to taxonomists for standard genome sequencing and annotation.</title>
        <authorList>
            <consortium name="The Broad Institute Genomics Platform"/>
            <consortium name="The Broad Institute Genome Sequencing Center for Infectious Disease"/>
            <person name="Wu L."/>
            <person name="Ma J."/>
        </authorList>
    </citation>
    <scope>NUCLEOTIDE SEQUENCE [LARGE SCALE GENOMIC DNA]</scope>
    <source>
        <strain evidence="3">JCM 10671</strain>
    </source>
</reference>
<keyword evidence="1" id="KW-0812">Transmembrane</keyword>
<comment type="caution">
    <text evidence="2">The sequence shown here is derived from an EMBL/GenBank/DDBJ whole genome shotgun (WGS) entry which is preliminary data.</text>
</comment>
<dbReference type="InterPro" id="IPR025327">
    <property type="entry name" value="DUF4233"/>
</dbReference>
<evidence type="ECO:0000313" key="2">
    <source>
        <dbReference type="EMBL" id="GAA0634157.1"/>
    </source>
</evidence>
<protein>
    <recommendedName>
        <fullName evidence="4">DUF4233 domain-containing protein</fullName>
    </recommendedName>
</protein>
<dbReference type="EMBL" id="BAAAHE010000046">
    <property type="protein sequence ID" value="GAA0634157.1"/>
    <property type="molecule type" value="Genomic_DNA"/>
</dbReference>
<dbReference type="Pfam" id="PF14017">
    <property type="entry name" value="DUF4233"/>
    <property type="match status" value="1"/>
</dbReference>
<sequence>MSGEYEPRGLTEASRIKMTRRLCSVVLIFEGLVVFFGALVASRMSDDVSSGAALAVGGGLALGCVLATGLLRSPAGIPVGWAVQVLVLLTAVIVPAMVILGLIFGGLWIAALRIGRMVAEGYPGGGG</sequence>
<keyword evidence="1" id="KW-1133">Transmembrane helix</keyword>
<dbReference type="Proteomes" id="UP001500957">
    <property type="component" value="Unassembled WGS sequence"/>
</dbReference>
<gene>
    <name evidence="2" type="ORF">GCM10009547_42710</name>
</gene>
<evidence type="ECO:0000313" key="3">
    <source>
        <dbReference type="Proteomes" id="UP001500957"/>
    </source>
</evidence>
<dbReference type="RefSeq" id="WP_344608607.1">
    <property type="nucleotide sequence ID" value="NZ_BAAAHE010000046.1"/>
</dbReference>
<feature type="transmembrane region" description="Helical" evidence="1">
    <location>
        <begin position="52"/>
        <end position="71"/>
    </location>
</feature>
<keyword evidence="3" id="KW-1185">Reference proteome</keyword>
<accession>A0ABP3SDD0</accession>
<feature type="transmembrane region" description="Helical" evidence="1">
    <location>
        <begin position="21"/>
        <end position="40"/>
    </location>
</feature>
<organism evidence="2 3">
    <name type="scientific">Sporichthya brevicatena</name>
    <dbReference type="NCBI Taxonomy" id="171442"/>
    <lineage>
        <taxon>Bacteria</taxon>
        <taxon>Bacillati</taxon>
        <taxon>Actinomycetota</taxon>
        <taxon>Actinomycetes</taxon>
        <taxon>Sporichthyales</taxon>
        <taxon>Sporichthyaceae</taxon>
        <taxon>Sporichthya</taxon>
    </lineage>
</organism>
<name>A0ABP3SDD0_9ACTN</name>
<evidence type="ECO:0000256" key="1">
    <source>
        <dbReference type="SAM" id="Phobius"/>
    </source>
</evidence>
<keyword evidence="1" id="KW-0472">Membrane</keyword>
<feature type="transmembrane region" description="Helical" evidence="1">
    <location>
        <begin position="83"/>
        <end position="111"/>
    </location>
</feature>